<evidence type="ECO:0000256" key="13">
    <source>
        <dbReference type="PIRNR" id="PIRNR000977"/>
    </source>
</evidence>
<dbReference type="PANTHER" id="PTHR11046">
    <property type="entry name" value="OLIGORIBONUCLEASE, MITOCHONDRIAL"/>
    <property type="match status" value="1"/>
</dbReference>
<evidence type="ECO:0000256" key="2">
    <source>
        <dbReference type="ARBA" id="ARBA00012108"/>
    </source>
</evidence>
<gene>
    <name evidence="18" type="ORF">C9940_03705</name>
</gene>
<evidence type="ECO:0000256" key="1">
    <source>
        <dbReference type="ARBA" id="ARBA00000563"/>
    </source>
</evidence>
<feature type="domain" description="ExoI C-terminal" evidence="17">
    <location>
        <begin position="353"/>
        <end position="474"/>
    </location>
</feature>
<dbReference type="InterPro" id="IPR034747">
    <property type="entry name" value="EXOI_SH3"/>
</dbReference>
<evidence type="ECO:0000256" key="10">
    <source>
        <dbReference type="ARBA" id="ARBA00023125"/>
    </source>
</evidence>
<feature type="binding site" evidence="15">
    <location>
        <position position="179"/>
    </location>
    <ligand>
        <name>Mg(2+)</name>
        <dbReference type="ChEBI" id="CHEBI:18420"/>
        <label>2</label>
    </ligand>
</feature>
<evidence type="ECO:0000256" key="3">
    <source>
        <dbReference type="ARBA" id="ARBA00019900"/>
    </source>
</evidence>
<dbReference type="Pfam" id="PF00929">
    <property type="entry name" value="RNase_T"/>
    <property type="match status" value="1"/>
</dbReference>
<dbReference type="SUPFAM" id="SSF53098">
    <property type="entry name" value="Ribonuclease H-like"/>
    <property type="match status" value="1"/>
</dbReference>
<evidence type="ECO:0000256" key="4">
    <source>
        <dbReference type="ARBA" id="ARBA00022722"/>
    </source>
</evidence>
<keyword evidence="7 13" id="KW-0378">Hydrolase</keyword>
<keyword evidence="11 13" id="KW-0234">DNA repair</keyword>
<dbReference type="GO" id="GO:0003677">
    <property type="term" value="F:DNA binding"/>
    <property type="evidence" value="ECO:0007669"/>
    <property type="project" value="UniProtKB-KW"/>
</dbReference>
<dbReference type="InterPro" id="IPR036397">
    <property type="entry name" value="RNaseH_sf"/>
</dbReference>
<evidence type="ECO:0000256" key="12">
    <source>
        <dbReference type="ARBA" id="ARBA00046792"/>
    </source>
</evidence>
<dbReference type="Gene3D" id="1.10.287.1240">
    <property type="match status" value="1"/>
</dbReference>
<comment type="cofactor">
    <cofactor evidence="15">
        <name>Mg(2+)</name>
        <dbReference type="ChEBI" id="CHEBI:18420"/>
    </cofactor>
    <text evidence="15">Binds 2 Mg(2+) ions per monomer.</text>
</comment>
<comment type="caution">
    <text evidence="18">The sequence shown here is derived from an EMBL/GenBank/DDBJ whole genome shotgun (WGS) entry which is preliminary data.</text>
</comment>
<evidence type="ECO:0000256" key="9">
    <source>
        <dbReference type="ARBA" id="ARBA00022842"/>
    </source>
</evidence>
<evidence type="ECO:0000259" key="16">
    <source>
        <dbReference type="PROSITE" id="PS51784"/>
    </source>
</evidence>
<dbReference type="AlphaFoldDB" id="A0A2T4CX17"/>
<dbReference type="Gene3D" id="3.30.1520.20">
    <property type="entry name" value="Exonuclease ExoI, domain 2"/>
    <property type="match status" value="1"/>
</dbReference>
<evidence type="ECO:0000256" key="11">
    <source>
        <dbReference type="ARBA" id="ARBA00023204"/>
    </source>
</evidence>
<dbReference type="CDD" id="cd06138">
    <property type="entry name" value="ExoI_N"/>
    <property type="match status" value="1"/>
</dbReference>
<reference evidence="18" key="1">
    <citation type="submission" date="2018-03" db="EMBL/GenBank/DDBJ databases">
        <title>Cross-interface Injection: A General Nanoliter Liquid Handling Method Applied to Single Cells Genome Amplification Automated Nanoliter Liquid Handling Applied to Single Cell Multiple Displacement Amplification.</title>
        <authorList>
            <person name="Yun J."/>
            <person name="Xu P."/>
            <person name="Xu J."/>
            <person name="Dai X."/>
            <person name="Wang Y."/>
            <person name="Zheng X."/>
            <person name="Cao C."/>
            <person name="Yi Q."/>
            <person name="Zhu Y."/>
            <person name="Wang L."/>
            <person name="Dong Z."/>
            <person name="Huang Y."/>
            <person name="Huang L."/>
            <person name="Du W."/>
        </authorList>
    </citation>
    <scope>NUCLEOTIDE SEQUENCE [LARGE SCALE GENOMIC DNA]</scope>
    <source>
        <strain evidence="18">Z-D3-2</strain>
    </source>
</reference>
<keyword evidence="6 13" id="KW-0227">DNA damage</keyword>
<feature type="binding site" evidence="14">
    <location>
        <position position="158"/>
    </location>
    <ligand>
        <name>substrate</name>
    </ligand>
</feature>
<accession>A0A2T4CX17</accession>
<keyword evidence="8 13" id="KW-0269">Exonuclease</keyword>
<name>A0A2T4CX17_9GAMM</name>
<feature type="binding site" evidence="15">
    <location>
        <position position="8"/>
    </location>
    <ligand>
        <name>Mg(2+)</name>
        <dbReference type="ChEBI" id="CHEBI:18420"/>
        <label>1</label>
    </ligand>
</feature>
<comment type="catalytic activity">
    <reaction evidence="1 13">
        <text>Exonucleolytic cleavage in the 3'- to 5'-direction to yield nucleoside 5'-phosphates.</text>
        <dbReference type="EC" id="3.1.11.1"/>
    </reaction>
</comment>
<dbReference type="EC" id="3.1.11.1" evidence="2 13"/>
<sequence>MNTLYWHDYETTGTDPRFDRPLQFAGVRTDEDLNIIGEPLMIYCKPAADVLPHPMASLITGITPQKAQQEGLTEAEFIKQIHDELSQPGTCGVGYNSLRFDDEFTRFALFRNFYDAYAREWQNGNSRWDIIDMVRLTRALRPDGIEWPKREDGQPSFRLEALTAANGIEHQGAHDALVDVYATIALAKLIKDRQPKLYDYIYQLRRKQQLAPLLNLHQADPVLHTSRMYPSEYCNTALVVPLAKEPNNNNGVIVYDLRHDPSALLEQDADTIRQWLFTPTKDLPEGISRPAIKTVHINKCPVIVPAATLDDAAAERLQIDRELSHKHLQLLREAGESLQQKLQKVFSQKSFDEIDDVDASLYGGGFFDDSDKNKMTLIREAAPDQLGTLSIPFNDSRLPEMLFRYRARNWPESLNESEAEQWQQFCRTKLTATASPGLTFEKFNAALAECRQQELTATQQQTLDDLQRYVTEQQIALGMNSSN</sequence>
<dbReference type="InterPro" id="IPR013520">
    <property type="entry name" value="Ribonucl_H"/>
</dbReference>
<dbReference type="PROSITE" id="PS51785">
    <property type="entry name" value="EXOI_C"/>
    <property type="match status" value="1"/>
</dbReference>
<dbReference type="InterPro" id="IPR013620">
    <property type="entry name" value="Exonuc_1_SH3"/>
</dbReference>
<dbReference type="Pfam" id="PF08411">
    <property type="entry name" value="ExoI_SH3"/>
    <property type="match status" value="1"/>
</dbReference>
<dbReference type="Gene3D" id="3.30.420.10">
    <property type="entry name" value="Ribonuclease H-like superfamily/Ribonuclease H"/>
    <property type="match status" value="1"/>
</dbReference>
<dbReference type="GO" id="GO:0046872">
    <property type="term" value="F:metal ion binding"/>
    <property type="evidence" value="ECO:0007669"/>
    <property type="project" value="UniProtKB-KW"/>
</dbReference>
<dbReference type="GO" id="GO:0000175">
    <property type="term" value="F:3'-5'-RNA exonuclease activity"/>
    <property type="evidence" value="ECO:0007669"/>
    <property type="project" value="InterPro"/>
</dbReference>
<evidence type="ECO:0000256" key="5">
    <source>
        <dbReference type="ARBA" id="ARBA00022723"/>
    </source>
</evidence>
<dbReference type="InterPro" id="IPR023607">
    <property type="entry name" value="Exodeoxyribonuclease_I"/>
</dbReference>
<dbReference type="InterPro" id="IPR038649">
    <property type="entry name" value="EXOI_SH3_sf"/>
</dbReference>
<dbReference type="PROSITE" id="PS51784">
    <property type="entry name" value="EXOI_SH3"/>
    <property type="match status" value="1"/>
</dbReference>
<feature type="domain" description="ExoI SH3-like" evidence="16">
    <location>
        <begin position="195"/>
        <end position="350"/>
    </location>
</feature>
<evidence type="ECO:0000259" key="17">
    <source>
        <dbReference type="PROSITE" id="PS51785"/>
    </source>
</evidence>
<dbReference type="FunFam" id="3.30.420.10:FF:000033">
    <property type="entry name" value="Exodeoxyribonuclease I"/>
    <property type="match status" value="1"/>
</dbReference>
<evidence type="ECO:0000256" key="15">
    <source>
        <dbReference type="PIRSR" id="PIRSR000977-2"/>
    </source>
</evidence>
<dbReference type="Pfam" id="PF26016">
    <property type="entry name" value="ExoI_C"/>
    <property type="match status" value="1"/>
</dbReference>
<dbReference type="GO" id="GO:0006281">
    <property type="term" value="P:DNA repair"/>
    <property type="evidence" value="ECO:0007669"/>
    <property type="project" value="UniProtKB-KW"/>
</dbReference>
<dbReference type="SMART" id="SM00479">
    <property type="entry name" value="EXOIII"/>
    <property type="match status" value="1"/>
</dbReference>
<feature type="binding site" evidence="15">
    <location>
        <position position="10"/>
    </location>
    <ligand>
        <name>Mg(2+)</name>
        <dbReference type="ChEBI" id="CHEBI:18420"/>
        <label>2</label>
    </ligand>
</feature>
<dbReference type="EMBL" id="PYVN01000038">
    <property type="protein sequence ID" value="PTB86116.1"/>
    <property type="molecule type" value="Genomic_DNA"/>
</dbReference>
<dbReference type="PANTHER" id="PTHR11046:SF11">
    <property type="entry name" value="EXODEOXYRIBONUCLEASE I"/>
    <property type="match status" value="1"/>
</dbReference>
<dbReference type="GO" id="GO:0008310">
    <property type="term" value="F:single-stranded DNA 3'-5' DNA exonuclease activity"/>
    <property type="evidence" value="ECO:0007669"/>
    <property type="project" value="UniProtKB-EC"/>
</dbReference>
<evidence type="ECO:0000256" key="14">
    <source>
        <dbReference type="PIRSR" id="PIRSR000977-1"/>
    </source>
</evidence>
<dbReference type="Gene3D" id="1.20.1280.70">
    <property type="entry name" value="Exonuclease ExoI, domain 3"/>
    <property type="match status" value="1"/>
</dbReference>
<proteinExistence type="predicted"/>
<dbReference type="InterPro" id="IPR058561">
    <property type="entry name" value="Exonuc_1_C"/>
</dbReference>
<keyword evidence="4 13" id="KW-0540">Nuclease</keyword>
<dbReference type="FunFam" id="1.20.1280.70:FF:000001">
    <property type="entry name" value="Exodeoxyribonuclease I"/>
    <property type="match status" value="1"/>
</dbReference>
<feature type="binding site" evidence="14">
    <location>
        <position position="10"/>
    </location>
    <ligand>
        <name>substrate</name>
    </ligand>
</feature>
<comment type="subunit">
    <text evidence="12">Monomer. Interacts with ssb (via C-terminus); this interaction stimulates the exonuclease activity by recruiting the enzyme to its substrate.</text>
</comment>
<dbReference type="NCBIfam" id="NF008746">
    <property type="entry name" value="PRK11779.1"/>
    <property type="match status" value="1"/>
</dbReference>
<evidence type="ECO:0000256" key="8">
    <source>
        <dbReference type="ARBA" id="ARBA00022839"/>
    </source>
</evidence>
<keyword evidence="5 15" id="KW-0479">Metal-binding</keyword>
<dbReference type="InterPro" id="IPR012337">
    <property type="entry name" value="RNaseH-like_sf"/>
</dbReference>
<organism evidence="18">
    <name type="scientific">Pseudidiomarina aestuarii</name>
    <dbReference type="NCBI Taxonomy" id="624146"/>
    <lineage>
        <taxon>Bacteria</taxon>
        <taxon>Pseudomonadati</taxon>
        <taxon>Pseudomonadota</taxon>
        <taxon>Gammaproteobacteria</taxon>
        <taxon>Alteromonadales</taxon>
        <taxon>Idiomarinaceae</taxon>
        <taxon>Pseudidiomarina</taxon>
    </lineage>
</organism>
<keyword evidence="10" id="KW-0238">DNA-binding</keyword>
<evidence type="ECO:0000313" key="18">
    <source>
        <dbReference type="EMBL" id="PTB86116.1"/>
    </source>
</evidence>
<dbReference type="PIRSF" id="PIRSF000977">
    <property type="entry name" value="Exodeoxyribonuclease_I"/>
    <property type="match status" value="1"/>
</dbReference>
<keyword evidence="9 15" id="KW-0460">Magnesium</keyword>
<evidence type="ECO:0000256" key="7">
    <source>
        <dbReference type="ARBA" id="ARBA00022801"/>
    </source>
</evidence>
<protein>
    <recommendedName>
        <fullName evidence="3 13">Exodeoxyribonuclease I</fullName>
        <ecNumber evidence="2 13">3.1.11.1</ecNumber>
    </recommendedName>
</protein>
<evidence type="ECO:0000256" key="6">
    <source>
        <dbReference type="ARBA" id="ARBA00022763"/>
    </source>
</evidence>
<dbReference type="InterPro" id="IPR022894">
    <property type="entry name" value="Oligoribonuclease"/>
</dbReference>